<gene>
    <name evidence="1" type="ORF">FDP22_09825</name>
</gene>
<dbReference type="EMBL" id="CP040818">
    <property type="protein sequence ID" value="QDL92047.1"/>
    <property type="molecule type" value="Genomic_DNA"/>
</dbReference>
<dbReference type="RefSeq" id="WP_138571903.1">
    <property type="nucleotide sequence ID" value="NZ_CP040818.1"/>
</dbReference>
<reference evidence="1 2" key="1">
    <citation type="submission" date="2019-06" db="EMBL/GenBank/DDBJ databases">
        <title>Genome sequence of Rhodobacteraceae bacterium D4M1.</title>
        <authorList>
            <person name="Cao J."/>
        </authorList>
    </citation>
    <scope>NUCLEOTIDE SEQUENCE [LARGE SCALE GENOMIC DNA]</scope>
    <source>
        <strain evidence="1 2">D4M1</strain>
    </source>
</reference>
<proteinExistence type="predicted"/>
<accession>A0A5B8FHC9</accession>
<protein>
    <recommendedName>
        <fullName evidence="3">Alpha/beta hydrolase</fullName>
    </recommendedName>
</protein>
<evidence type="ECO:0000313" key="2">
    <source>
        <dbReference type="Proteomes" id="UP000305888"/>
    </source>
</evidence>
<dbReference type="KEGG" id="ppru:FDP22_09825"/>
<dbReference type="SUPFAM" id="SSF53474">
    <property type="entry name" value="alpha/beta-Hydrolases"/>
    <property type="match status" value="1"/>
</dbReference>
<evidence type="ECO:0008006" key="3">
    <source>
        <dbReference type="Google" id="ProtNLM"/>
    </source>
</evidence>
<dbReference type="Proteomes" id="UP000305888">
    <property type="component" value="Chromosome"/>
</dbReference>
<evidence type="ECO:0000313" key="1">
    <source>
        <dbReference type="EMBL" id="QDL92047.1"/>
    </source>
</evidence>
<dbReference type="InterPro" id="IPR029058">
    <property type="entry name" value="AB_hydrolase_fold"/>
</dbReference>
<name>A0A5B8FHC9_9RHOB</name>
<dbReference type="OrthoDB" id="7840740at2"/>
<dbReference type="AlphaFoldDB" id="A0A5B8FHC9"/>
<sequence>MQDVIDCVRSLVPDGDEKIAYSSSMGAYASFNYAEALGISRGLLVSPQFSVDPKVVPFESRWSRDVARIDFRRDHLRTMTSDVPFSILLDEGGRADAKHARLIRRRVRETRAYSIAGAGHNPLRFLAERGLLKPLVAEYLETGRVMRHEALPLSEIAGPAALPV</sequence>
<keyword evidence="2" id="KW-1185">Reference proteome</keyword>
<organism evidence="1 2">
    <name type="scientific">Paroceanicella profunda</name>
    <dbReference type="NCBI Taxonomy" id="2579971"/>
    <lineage>
        <taxon>Bacteria</taxon>
        <taxon>Pseudomonadati</taxon>
        <taxon>Pseudomonadota</taxon>
        <taxon>Alphaproteobacteria</taxon>
        <taxon>Rhodobacterales</taxon>
        <taxon>Paracoccaceae</taxon>
        <taxon>Paroceanicella</taxon>
    </lineage>
</organism>